<comment type="caution">
    <text evidence="1">The sequence shown here is derived from an EMBL/GenBank/DDBJ whole genome shotgun (WGS) entry which is preliminary data.</text>
</comment>
<dbReference type="Proteomes" id="UP000321424">
    <property type="component" value="Unassembled WGS sequence"/>
</dbReference>
<accession>A0A511MSP8</accession>
<dbReference type="EMBL" id="BJXA01000105">
    <property type="protein sequence ID" value="GEM43600.1"/>
    <property type="molecule type" value="Genomic_DNA"/>
</dbReference>
<evidence type="ECO:0000313" key="2">
    <source>
        <dbReference type="Proteomes" id="UP000321424"/>
    </source>
</evidence>
<sequence>MAAERQLVLHATLPPRYARFEVPAATIDHRGRLLAVLIDPAQVPSARAPIPRYDATVVICDNGDVDEIRLHGLDQWFSQIDVLGDGIILGAGRIERVQPTASTLPRNLVAFDSTGHQQGSCYAGDAIAELLTDPYGRIWISYRDESTFAFAEPDGTWGTGHMIGLARWDTLDSSPWFASDDTGNQVDWCDCYAVNVGRTRTYACPYTTFPLVEMDANGVRSITENSITGCGGLAVSDATFGFFDQHRRKGQLRWAIRKGELQDGVVTETESEELLLPGGRRSTVWARGKIGRDSTLWLHEDGNPRQWYRYELDS</sequence>
<evidence type="ECO:0000313" key="1">
    <source>
        <dbReference type="EMBL" id="GEM43600.1"/>
    </source>
</evidence>
<reference evidence="1 2" key="1">
    <citation type="submission" date="2019-07" db="EMBL/GenBank/DDBJ databases">
        <title>Whole genome shotgun sequence of Nocardia ninae NBRC 108245.</title>
        <authorList>
            <person name="Hosoyama A."/>
            <person name="Uohara A."/>
            <person name="Ohji S."/>
            <person name="Ichikawa N."/>
        </authorList>
    </citation>
    <scope>NUCLEOTIDE SEQUENCE [LARGE SCALE GENOMIC DNA]</scope>
    <source>
        <strain evidence="1 2">NBRC 108245</strain>
    </source>
</reference>
<gene>
    <name evidence="1" type="ORF">NN4_81190</name>
</gene>
<dbReference type="RefSeq" id="WP_147142534.1">
    <property type="nucleotide sequence ID" value="NZ_BJXA01000105.1"/>
</dbReference>
<organism evidence="1 2">
    <name type="scientific">Nocardia ninae NBRC 108245</name>
    <dbReference type="NCBI Taxonomy" id="1210091"/>
    <lineage>
        <taxon>Bacteria</taxon>
        <taxon>Bacillati</taxon>
        <taxon>Actinomycetota</taxon>
        <taxon>Actinomycetes</taxon>
        <taxon>Mycobacteriales</taxon>
        <taxon>Nocardiaceae</taxon>
        <taxon>Nocardia</taxon>
    </lineage>
</organism>
<keyword evidence="2" id="KW-1185">Reference proteome</keyword>
<protein>
    <submittedName>
        <fullName evidence="1">Uncharacterized protein</fullName>
    </submittedName>
</protein>
<proteinExistence type="predicted"/>
<name>A0A511MSP8_9NOCA</name>
<dbReference type="OrthoDB" id="6636929at2"/>
<dbReference type="AlphaFoldDB" id="A0A511MSP8"/>